<comment type="caution">
    <text evidence="1">The sequence shown here is derived from an EMBL/GenBank/DDBJ whole genome shotgun (WGS) entry which is preliminary data.</text>
</comment>
<proteinExistence type="predicted"/>
<sequence length="219" mass="24816">MTNGQKTIRSGHLGGCVPTTPVLQYRRNWSPSQGVVMICWHVDDQIPSSKLSGDSVNMDVVFPPLAFGPDGYSLTVDGRGSVPKMFREMRIGSIYVEFLRLDSSDTPARLRNLLKNHAIIKVDFTFPYGNTENDRYDGARINLQTKVEISDGPYQPGELFVKPARYPAASYSTARTCRIDLQQNITLDHLLWVIESNNLQYFSFVVLNHKYYGCRDFVI</sequence>
<accession>A0A553IFX7</accession>
<dbReference type="OrthoDB" id="4174307at2759"/>
<name>A0A553IFX7_9PEZI</name>
<dbReference type="Proteomes" id="UP000319160">
    <property type="component" value="Unassembled WGS sequence"/>
</dbReference>
<keyword evidence="2" id="KW-1185">Reference proteome</keyword>
<organism evidence="1 2">
    <name type="scientific">Xylaria flabelliformis</name>
    <dbReference type="NCBI Taxonomy" id="2512241"/>
    <lineage>
        <taxon>Eukaryota</taxon>
        <taxon>Fungi</taxon>
        <taxon>Dikarya</taxon>
        <taxon>Ascomycota</taxon>
        <taxon>Pezizomycotina</taxon>
        <taxon>Sordariomycetes</taxon>
        <taxon>Xylariomycetidae</taxon>
        <taxon>Xylariales</taxon>
        <taxon>Xylariaceae</taxon>
        <taxon>Xylaria</taxon>
    </lineage>
</organism>
<dbReference type="AlphaFoldDB" id="A0A553IFX7"/>
<reference evidence="2" key="1">
    <citation type="submission" date="2019-06" db="EMBL/GenBank/DDBJ databases">
        <title>Draft genome sequence of the griseofulvin-producing fungus Xylaria cubensis strain G536.</title>
        <authorList>
            <person name="Mead M.E."/>
            <person name="Raja H.A."/>
            <person name="Steenwyk J.L."/>
            <person name="Knowles S.L."/>
            <person name="Oberlies N.H."/>
            <person name="Rokas A."/>
        </authorList>
    </citation>
    <scope>NUCLEOTIDE SEQUENCE [LARGE SCALE GENOMIC DNA]</scope>
    <source>
        <strain evidence="2">G536</strain>
    </source>
</reference>
<dbReference type="EMBL" id="VFLP01000001">
    <property type="protein sequence ID" value="TRX99103.1"/>
    <property type="molecule type" value="Genomic_DNA"/>
</dbReference>
<evidence type="ECO:0000313" key="1">
    <source>
        <dbReference type="EMBL" id="TRX99103.1"/>
    </source>
</evidence>
<gene>
    <name evidence="1" type="ORF">FHL15_000445</name>
</gene>
<protein>
    <submittedName>
        <fullName evidence="1">Uncharacterized protein</fullName>
    </submittedName>
</protein>
<evidence type="ECO:0000313" key="2">
    <source>
        <dbReference type="Proteomes" id="UP000319160"/>
    </source>
</evidence>